<sequence length="48" mass="5392">MEPVVVDSADPGRVVWSSLWRERADVRVQFDLVADQHGGTDLRLDAAR</sequence>
<dbReference type="RefSeq" id="WP_280831194.1">
    <property type="nucleotide sequence ID" value="NZ_JARXVE010000002.1"/>
</dbReference>
<keyword evidence="2" id="KW-1185">Reference proteome</keyword>
<proteinExistence type="predicted"/>
<evidence type="ECO:0000313" key="1">
    <source>
        <dbReference type="EMBL" id="MDH6194506.1"/>
    </source>
</evidence>
<comment type="caution">
    <text evidence="1">The sequence shown here is derived from an EMBL/GenBank/DDBJ whole genome shotgun (WGS) entry which is preliminary data.</text>
</comment>
<accession>A0ABT6KW99</accession>
<organism evidence="1 2">
    <name type="scientific">Mycolicibacterium frederiksbergense</name>
    <dbReference type="NCBI Taxonomy" id="117567"/>
    <lineage>
        <taxon>Bacteria</taxon>
        <taxon>Bacillati</taxon>
        <taxon>Actinomycetota</taxon>
        <taxon>Actinomycetes</taxon>
        <taxon>Mycobacteriales</taxon>
        <taxon>Mycobacteriaceae</taxon>
        <taxon>Mycolicibacterium</taxon>
    </lineage>
</organism>
<gene>
    <name evidence="1" type="ORF">M2272_001135</name>
</gene>
<reference evidence="1 2" key="1">
    <citation type="submission" date="2023-04" db="EMBL/GenBank/DDBJ databases">
        <title>Forest soil microbial communities from Buena Vista Peninsula, Colon Province, Panama.</title>
        <authorList>
            <person name="Bouskill N."/>
        </authorList>
    </citation>
    <scope>NUCLEOTIDE SEQUENCE [LARGE SCALE GENOMIC DNA]</scope>
    <source>
        <strain evidence="1 2">AC80</strain>
    </source>
</reference>
<dbReference type="Proteomes" id="UP001160130">
    <property type="component" value="Unassembled WGS sequence"/>
</dbReference>
<dbReference type="EMBL" id="JARXVE010000002">
    <property type="protein sequence ID" value="MDH6194506.1"/>
    <property type="molecule type" value="Genomic_DNA"/>
</dbReference>
<protein>
    <submittedName>
        <fullName evidence="1">Uncharacterized protein</fullName>
    </submittedName>
</protein>
<name>A0ABT6KW99_9MYCO</name>
<evidence type="ECO:0000313" key="2">
    <source>
        <dbReference type="Proteomes" id="UP001160130"/>
    </source>
</evidence>